<dbReference type="GO" id="GO:0003977">
    <property type="term" value="F:UDP-N-acetylglucosamine diphosphorylase activity"/>
    <property type="evidence" value="ECO:0007669"/>
    <property type="project" value="UniProtKB-UniRule"/>
</dbReference>
<dbReference type="GO" id="GO:0009252">
    <property type="term" value="P:peptidoglycan biosynthetic process"/>
    <property type="evidence" value="ECO:0007669"/>
    <property type="project" value="UniProtKB-UniRule"/>
</dbReference>
<feature type="region of interest" description="N-acetyltransferase" evidence="18">
    <location>
        <begin position="250"/>
        <end position="454"/>
    </location>
</feature>
<feature type="binding site" evidence="18">
    <location>
        <begin position="10"/>
        <end position="13"/>
    </location>
    <ligand>
        <name>UDP-N-acetyl-alpha-D-glucosamine</name>
        <dbReference type="ChEBI" id="CHEBI:57705"/>
    </ligand>
</feature>
<dbReference type="CDD" id="cd02540">
    <property type="entry name" value="GT2_GlmU_N_bac"/>
    <property type="match status" value="1"/>
</dbReference>
<feature type="binding site" evidence="18">
    <location>
        <position position="404"/>
    </location>
    <ligand>
        <name>acetyl-CoA</name>
        <dbReference type="ChEBI" id="CHEBI:57288"/>
    </ligand>
</feature>
<dbReference type="InterPro" id="IPR029044">
    <property type="entry name" value="Nucleotide-diphossugar_trans"/>
</dbReference>
<evidence type="ECO:0000256" key="3">
    <source>
        <dbReference type="ARBA" id="ARBA00007947"/>
    </source>
</evidence>
<feature type="binding site" evidence="18">
    <location>
        <position position="76"/>
    </location>
    <ligand>
        <name>UDP-N-acetyl-alpha-D-glucosamine</name>
        <dbReference type="ChEBI" id="CHEBI:57705"/>
    </ligand>
</feature>
<keyword evidence="11 18" id="KW-0573">Peptidoglycan synthesis</keyword>
<comment type="similarity">
    <text evidence="3 18">In the N-terminal section; belongs to the N-acetylglucosamine-1-phosphate uridyltransferase family.</text>
</comment>
<dbReference type="Proteomes" id="UP001364472">
    <property type="component" value="Unassembled WGS sequence"/>
</dbReference>
<feature type="binding site" evidence="18">
    <location>
        <position position="365"/>
    </location>
    <ligand>
        <name>UDP-N-acetyl-alpha-D-glucosamine</name>
        <dbReference type="ChEBI" id="CHEBI:57705"/>
    </ligand>
</feature>
<dbReference type="GO" id="GO:0019134">
    <property type="term" value="F:glucosamine-1-phosphate N-acetyltransferase activity"/>
    <property type="evidence" value="ECO:0007669"/>
    <property type="project" value="UniProtKB-UniRule"/>
</dbReference>
<dbReference type="Gene3D" id="2.160.10.10">
    <property type="entry name" value="Hexapeptide repeat proteins"/>
    <property type="match status" value="1"/>
</dbReference>
<dbReference type="GO" id="GO:0071555">
    <property type="term" value="P:cell wall organization"/>
    <property type="evidence" value="ECO:0007669"/>
    <property type="project" value="UniProtKB-KW"/>
</dbReference>
<evidence type="ECO:0000256" key="13">
    <source>
        <dbReference type="ARBA" id="ARBA00023315"/>
    </source>
</evidence>
<comment type="pathway">
    <text evidence="18">Nucleotide-sugar biosynthesis; UDP-N-acetyl-alpha-D-glucosamine biosynthesis; N-acetyl-alpha-D-glucosamine 1-phosphate from alpha-D-glucosamine 6-phosphate (route II): step 2/2.</text>
</comment>
<feature type="active site" description="Proton acceptor" evidence="18">
    <location>
        <position position="362"/>
    </location>
</feature>
<comment type="subcellular location">
    <subcellularLocation>
        <location evidence="1 18">Cytoplasm</location>
    </subcellularLocation>
</comment>
<dbReference type="CDD" id="cd03353">
    <property type="entry name" value="LbH_GlmU_C"/>
    <property type="match status" value="1"/>
</dbReference>
<feature type="binding site" evidence="18">
    <location>
        <position position="105"/>
    </location>
    <ligand>
        <name>Mg(2+)</name>
        <dbReference type="ChEBI" id="CHEBI:18420"/>
    </ligand>
</feature>
<reference evidence="20 21" key="1">
    <citation type="journal article" date="2016" name="Antonie Van Leeuwenhoek">
        <title>Denitratimonas tolerans gen. nov., sp. nov., a denitrifying bacterium isolated from a bioreactor for tannery wastewater treatment.</title>
        <authorList>
            <person name="Han S.I."/>
            <person name="Kim J.O."/>
            <person name="Lee Y.R."/>
            <person name="Ekpeghere K.I."/>
            <person name="Koh S.C."/>
            <person name="Whang K.S."/>
        </authorList>
    </citation>
    <scope>NUCLEOTIDE SEQUENCE [LARGE SCALE GENOMIC DNA]</scope>
    <source>
        <strain evidence="20 21">KACC 17565</strain>
    </source>
</reference>
<keyword evidence="4 18" id="KW-0963">Cytoplasm</keyword>
<feature type="binding site" evidence="18">
    <location>
        <position position="422"/>
    </location>
    <ligand>
        <name>acetyl-CoA</name>
        <dbReference type="ChEBI" id="CHEBI:57288"/>
    </ligand>
</feature>
<dbReference type="GO" id="GO:0009245">
    <property type="term" value="P:lipid A biosynthetic process"/>
    <property type="evidence" value="ECO:0007669"/>
    <property type="project" value="UniProtKB-UniRule"/>
</dbReference>
<feature type="domain" description="MobA-like NTP transferase" evidence="19">
    <location>
        <begin position="7"/>
        <end position="129"/>
    </location>
</feature>
<keyword evidence="7 18" id="KW-0479">Metal-binding</keyword>
<feature type="binding site" evidence="18">
    <location>
        <position position="379"/>
    </location>
    <ligand>
        <name>acetyl-CoA</name>
        <dbReference type="ChEBI" id="CHEBI:57288"/>
    </ligand>
</feature>
<dbReference type="AlphaFoldDB" id="A0AAW9QSZ6"/>
<comment type="pathway">
    <text evidence="18">Bacterial outer membrane biogenesis; LPS lipid A biosynthesis.</text>
</comment>
<dbReference type="GO" id="GO:0008360">
    <property type="term" value="P:regulation of cell shape"/>
    <property type="evidence" value="ECO:0007669"/>
    <property type="project" value="UniProtKB-KW"/>
</dbReference>
<evidence type="ECO:0000256" key="10">
    <source>
        <dbReference type="ARBA" id="ARBA00022960"/>
    </source>
</evidence>
<evidence type="ECO:0000256" key="2">
    <source>
        <dbReference type="ARBA" id="ARBA00007707"/>
    </source>
</evidence>
<gene>
    <name evidence="18 20" type="primary">glmU</name>
    <name evidence="20" type="ORF">WB794_01075</name>
</gene>
<dbReference type="GO" id="GO:0016020">
    <property type="term" value="C:membrane"/>
    <property type="evidence" value="ECO:0007669"/>
    <property type="project" value="GOC"/>
</dbReference>
<dbReference type="NCBIfam" id="TIGR01173">
    <property type="entry name" value="glmU"/>
    <property type="match status" value="1"/>
</dbReference>
<dbReference type="SUPFAM" id="SSF53448">
    <property type="entry name" value="Nucleotide-diphospho-sugar transferases"/>
    <property type="match status" value="1"/>
</dbReference>
<organism evidence="20 21">
    <name type="scientific">Denitratimonas tolerans</name>
    <dbReference type="NCBI Taxonomy" id="1338420"/>
    <lineage>
        <taxon>Bacteria</taxon>
        <taxon>Pseudomonadati</taxon>
        <taxon>Pseudomonadota</taxon>
        <taxon>Gammaproteobacteria</taxon>
        <taxon>Lysobacterales</taxon>
        <taxon>Lysobacteraceae</taxon>
        <taxon>Denitratimonas</taxon>
    </lineage>
</organism>
<dbReference type="GO" id="GO:0006048">
    <property type="term" value="P:UDP-N-acetylglucosamine biosynthetic process"/>
    <property type="evidence" value="ECO:0007669"/>
    <property type="project" value="InterPro"/>
</dbReference>
<evidence type="ECO:0000313" key="20">
    <source>
        <dbReference type="EMBL" id="MEJ1248275.1"/>
    </source>
</evidence>
<evidence type="ECO:0000256" key="1">
    <source>
        <dbReference type="ARBA" id="ARBA00004496"/>
    </source>
</evidence>
<keyword evidence="8 18" id="KW-0677">Repeat</keyword>
<protein>
    <recommendedName>
        <fullName evidence="18">Bifunctional protein GlmU</fullName>
    </recommendedName>
    <domain>
        <recommendedName>
            <fullName evidence="18">UDP-N-acetylglucosamine pyrophosphorylase</fullName>
            <ecNumber evidence="18">2.7.7.23</ecNumber>
        </recommendedName>
        <alternativeName>
            <fullName evidence="18">N-acetylglucosamine-1-phosphate uridyltransferase</fullName>
        </alternativeName>
    </domain>
    <domain>
        <recommendedName>
            <fullName evidence="18">Glucosamine-1-phosphate N-acetyltransferase</fullName>
            <ecNumber evidence="18">2.3.1.157</ecNumber>
        </recommendedName>
    </domain>
</protein>
<name>A0AAW9QSZ6_9GAMM</name>
<dbReference type="EC" id="2.3.1.157" evidence="18"/>
<dbReference type="InterPro" id="IPR025877">
    <property type="entry name" value="MobA-like_NTP_Trfase"/>
</dbReference>
<evidence type="ECO:0000256" key="6">
    <source>
        <dbReference type="ARBA" id="ARBA00022695"/>
    </source>
</evidence>
<evidence type="ECO:0000256" key="16">
    <source>
        <dbReference type="ARBA" id="ARBA00048493"/>
    </source>
</evidence>
<evidence type="ECO:0000256" key="9">
    <source>
        <dbReference type="ARBA" id="ARBA00022842"/>
    </source>
</evidence>
<evidence type="ECO:0000256" key="11">
    <source>
        <dbReference type="ARBA" id="ARBA00022984"/>
    </source>
</evidence>
<dbReference type="RefSeq" id="WP_337333983.1">
    <property type="nucleotide sequence ID" value="NZ_JBBDHC010000001.1"/>
</dbReference>
<dbReference type="GO" id="GO:0000287">
    <property type="term" value="F:magnesium ion binding"/>
    <property type="evidence" value="ECO:0007669"/>
    <property type="project" value="UniProtKB-UniRule"/>
</dbReference>
<feature type="region of interest" description="Linker" evidence="18">
    <location>
        <begin position="229"/>
        <end position="249"/>
    </location>
</feature>
<evidence type="ECO:0000256" key="17">
    <source>
        <dbReference type="ARBA" id="ARBA00049628"/>
    </source>
</evidence>
<evidence type="ECO:0000256" key="15">
    <source>
        <dbReference type="ARBA" id="ARBA00048247"/>
    </source>
</evidence>
<keyword evidence="14 18" id="KW-0961">Cell wall biogenesis/degradation</keyword>
<keyword evidence="12 18" id="KW-0511">Multifunctional enzyme</keyword>
<dbReference type="InterPro" id="IPR011004">
    <property type="entry name" value="Trimer_LpxA-like_sf"/>
</dbReference>
<keyword evidence="21" id="KW-1185">Reference proteome</keyword>
<evidence type="ECO:0000259" key="19">
    <source>
        <dbReference type="Pfam" id="PF12804"/>
    </source>
</evidence>
<comment type="similarity">
    <text evidence="2 18">In the C-terminal section; belongs to the transferase hexapeptide repeat family.</text>
</comment>
<dbReference type="EC" id="2.7.7.23" evidence="18"/>
<proteinExistence type="inferred from homology"/>
<feature type="region of interest" description="Pyrophosphorylase" evidence="18">
    <location>
        <begin position="1"/>
        <end position="228"/>
    </location>
</feature>
<keyword evidence="5 18" id="KW-0808">Transferase</keyword>
<dbReference type="InterPro" id="IPR001451">
    <property type="entry name" value="Hexapep"/>
</dbReference>
<dbReference type="InterPro" id="IPR050065">
    <property type="entry name" value="GlmU-like"/>
</dbReference>
<dbReference type="Pfam" id="PF12804">
    <property type="entry name" value="NTP_transf_3"/>
    <property type="match status" value="1"/>
</dbReference>
<dbReference type="GO" id="GO:0005737">
    <property type="term" value="C:cytoplasm"/>
    <property type="evidence" value="ECO:0007669"/>
    <property type="project" value="UniProtKB-SubCell"/>
</dbReference>
<keyword evidence="10 18" id="KW-0133">Cell shape</keyword>
<dbReference type="EMBL" id="JBBDHC010000001">
    <property type="protein sequence ID" value="MEJ1248275.1"/>
    <property type="molecule type" value="Genomic_DNA"/>
</dbReference>
<dbReference type="SUPFAM" id="SSF51161">
    <property type="entry name" value="Trimeric LpxA-like enzymes"/>
    <property type="match status" value="1"/>
</dbReference>
<feature type="binding site" evidence="18">
    <location>
        <position position="226"/>
    </location>
    <ligand>
        <name>Mg(2+)</name>
        <dbReference type="ChEBI" id="CHEBI:18420"/>
    </ligand>
</feature>
<dbReference type="HAMAP" id="MF_01631">
    <property type="entry name" value="GlmU"/>
    <property type="match status" value="1"/>
</dbReference>
<feature type="binding site" evidence="18">
    <location>
        <position position="168"/>
    </location>
    <ligand>
        <name>UDP-N-acetyl-alpha-D-glucosamine</name>
        <dbReference type="ChEBI" id="CHEBI:57705"/>
    </ligand>
</feature>
<feature type="binding site" evidence="18">
    <location>
        <position position="138"/>
    </location>
    <ligand>
        <name>UDP-N-acetyl-alpha-D-glucosamine</name>
        <dbReference type="ChEBI" id="CHEBI:57705"/>
    </ligand>
</feature>
<evidence type="ECO:0000256" key="5">
    <source>
        <dbReference type="ARBA" id="ARBA00022679"/>
    </source>
</evidence>
<dbReference type="Pfam" id="PF14602">
    <property type="entry name" value="Hexapep_2"/>
    <property type="match status" value="1"/>
</dbReference>
<evidence type="ECO:0000256" key="4">
    <source>
        <dbReference type="ARBA" id="ARBA00022490"/>
    </source>
</evidence>
<evidence type="ECO:0000256" key="7">
    <source>
        <dbReference type="ARBA" id="ARBA00022723"/>
    </source>
</evidence>
<feature type="binding site" evidence="18">
    <location>
        <begin position="81"/>
        <end position="82"/>
    </location>
    <ligand>
        <name>UDP-N-acetyl-alpha-D-glucosamine</name>
        <dbReference type="ChEBI" id="CHEBI:57705"/>
    </ligand>
</feature>
<comment type="catalytic activity">
    <reaction evidence="16 18">
        <text>N-acetyl-alpha-D-glucosamine 1-phosphate + UTP + H(+) = UDP-N-acetyl-alpha-D-glucosamine + diphosphate</text>
        <dbReference type="Rhea" id="RHEA:13509"/>
        <dbReference type="ChEBI" id="CHEBI:15378"/>
        <dbReference type="ChEBI" id="CHEBI:33019"/>
        <dbReference type="ChEBI" id="CHEBI:46398"/>
        <dbReference type="ChEBI" id="CHEBI:57705"/>
        <dbReference type="ChEBI" id="CHEBI:57776"/>
        <dbReference type="EC" id="2.7.7.23"/>
    </reaction>
</comment>
<keyword evidence="6 18" id="KW-0548">Nucleotidyltransferase</keyword>
<dbReference type="InterPro" id="IPR005882">
    <property type="entry name" value="Bifunctional_GlmU"/>
</dbReference>
<feature type="binding site" evidence="18">
    <location>
        <position position="332"/>
    </location>
    <ligand>
        <name>UDP-N-acetyl-alpha-D-glucosamine</name>
        <dbReference type="ChEBI" id="CHEBI:57705"/>
    </ligand>
</feature>
<accession>A0AAW9QSZ6</accession>
<dbReference type="InterPro" id="IPR038009">
    <property type="entry name" value="GlmU_C_LbH"/>
</dbReference>
<evidence type="ECO:0000256" key="12">
    <source>
        <dbReference type="ARBA" id="ARBA00023268"/>
    </source>
</evidence>
<feature type="binding site" evidence="18">
    <location>
        <position position="226"/>
    </location>
    <ligand>
        <name>UDP-N-acetyl-alpha-D-glucosamine</name>
        <dbReference type="ChEBI" id="CHEBI:57705"/>
    </ligand>
</feature>
<dbReference type="PANTHER" id="PTHR43584">
    <property type="entry name" value="NUCLEOTIDYL TRANSFERASE"/>
    <property type="match status" value="1"/>
</dbReference>
<dbReference type="GO" id="GO:0000902">
    <property type="term" value="P:cell morphogenesis"/>
    <property type="evidence" value="ECO:0007669"/>
    <property type="project" value="UniProtKB-UniRule"/>
</dbReference>
<feature type="binding site" evidence="18">
    <location>
        <position position="350"/>
    </location>
    <ligand>
        <name>UDP-N-acetyl-alpha-D-glucosamine</name>
        <dbReference type="ChEBI" id="CHEBI:57705"/>
    </ligand>
</feature>
<keyword evidence="13 18" id="KW-0012">Acyltransferase</keyword>
<sequence length="454" mass="48110">MNNALNVVILAAGEGKRMRSSRPKVLQPIAARPMLAHVIDAARALSPAAIHIVHGHEGAAVRAAFADDADLRWVEQAQRLGTGHAVAQAMPGIGDDARVLVLYGDVPLLRAETLSRLLTAQGALAVLVAELDDPTGYGRIVRDAEGRVAAIVEERDADADQKHIRTVNTGLVAADAAALRRWLAALSNHNAQGEYYLTDIFAMAASAFTPACMVQVSDAQEIEGANDLWQLARLERAFQLRAARALCERGVRLADPARLEQRGTVRVGREVEIDIDVVLEGRVELGDGVRIGPFTRLRDVTLGPGTQVKAHCDLEGVVCAANAQIGPYARLRPGTELADGAHVGNFVELKNTRLGPGSKANHLSYLGDALVGARVNIGAGTITCNYDGVNKSQTTIGDDAFIGSNSALVAPVEVGEGATLGAGTVLTKPAPANHLTVARARQTTIEGWQRPKKR</sequence>
<feature type="binding site" evidence="18">
    <location>
        <position position="376"/>
    </location>
    <ligand>
        <name>UDP-N-acetyl-alpha-D-glucosamine</name>
        <dbReference type="ChEBI" id="CHEBI:57705"/>
    </ligand>
</feature>
<comment type="pathway">
    <text evidence="18">Nucleotide-sugar biosynthesis; UDP-N-acetyl-alpha-D-glucosamine biosynthesis; UDP-N-acetyl-alpha-D-glucosamine from N-acetyl-alpha-D-glucosamine 1-phosphate: step 1/1.</text>
</comment>
<feature type="binding site" evidence="18">
    <location>
        <position position="439"/>
    </location>
    <ligand>
        <name>acetyl-CoA</name>
        <dbReference type="ChEBI" id="CHEBI:57288"/>
    </ligand>
</feature>
<evidence type="ECO:0000256" key="14">
    <source>
        <dbReference type="ARBA" id="ARBA00023316"/>
    </source>
</evidence>
<feature type="binding site" evidence="18">
    <location>
        <begin position="385"/>
        <end position="386"/>
    </location>
    <ligand>
        <name>acetyl-CoA</name>
        <dbReference type="ChEBI" id="CHEBI:57288"/>
    </ligand>
</feature>
<keyword evidence="9 18" id="KW-0460">Magnesium</keyword>
<evidence type="ECO:0000256" key="8">
    <source>
        <dbReference type="ARBA" id="ARBA00022737"/>
    </source>
</evidence>
<dbReference type="PANTHER" id="PTHR43584:SF3">
    <property type="entry name" value="BIFUNCTIONAL PROTEIN GLMU"/>
    <property type="match status" value="1"/>
</dbReference>
<feature type="binding site" evidence="18">
    <location>
        <begin position="103"/>
        <end position="105"/>
    </location>
    <ligand>
        <name>UDP-N-acetyl-alpha-D-glucosamine</name>
        <dbReference type="ChEBI" id="CHEBI:57705"/>
    </ligand>
</feature>
<comment type="subunit">
    <text evidence="18">Homotrimer.</text>
</comment>
<feature type="binding site" evidence="18">
    <location>
        <position position="24"/>
    </location>
    <ligand>
        <name>UDP-N-acetyl-alpha-D-glucosamine</name>
        <dbReference type="ChEBI" id="CHEBI:57705"/>
    </ligand>
</feature>
<comment type="caution">
    <text evidence="20">The sequence shown here is derived from an EMBL/GenBank/DDBJ whole genome shotgun (WGS) entry which is preliminary data.</text>
</comment>
<feature type="binding site" evidence="18">
    <location>
        <position position="153"/>
    </location>
    <ligand>
        <name>UDP-N-acetyl-alpha-D-glucosamine</name>
        <dbReference type="ChEBI" id="CHEBI:57705"/>
    </ligand>
</feature>
<comment type="cofactor">
    <cofactor evidence="18">
        <name>Mg(2+)</name>
        <dbReference type="ChEBI" id="CHEBI:18420"/>
    </cofactor>
    <text evidence="18">Binds 1 Mg(2+) ion per subunit.</text>
</comment>
<dbReference type="Gene3D" id="3.90.550.10">
    <property type="entry name" value="Spore Coat Polysaccharide Biosynthesis Protein SpsA, Chain A"/>
    <property type="match status" value="1"/>
</dbReference>
<comment type="catalytic activity">
    <reaction evidence="15 18">
        <text>alpha-D-glucosamine 1-phosphate + acetyl-CoA = N-acetyl-alpha-D-glucosamine 1-phosphate + CoA + H(+)</text>
        <dbReference type="Rhea" id="RHEA:13725"/>
        <dbReference type="ChEBI" id="CHEBI:15378"/>
        <dbReference type="ChEBI" id="CHEBI:57287"/>
        <dbReference type="ChEBI" id="CHEBI:57288"/>
        <dbReference type="ChEBI" id="CHEBI:57776"/>
        <dbReference type="ChEBI" id="CHEBI:58516"/>
        <dbReference type="EC" id="2.3.1.157"/>
    </reaction>
</comment>
<evidence type="ECO:0000313" key="21">
    <source>
        <dbReference type="Proteomes" id="UP001364472"/>
    </source>
</evidence>
<comment type="function">
    <text evidence="17 18">Catalyzes the last two sequential reactions in the de novo biosynthetic pathway for UDP-N-acetylglucosamine (UDP-GlcNAc). The C-terminal domain catalyzes the transfer of acetyl group from acetyl coenzyme A to glucosamine-1-phosphate (GlcN-1-P) to produce N-acetylglucosamine-1-phosphate (GlcNAc-1-P), which is converted into UDP-GlcNAc by the transfer of uridine 5-monophosphate (from uridine 5-triphosphate), a reaction catalyzed by the N-terminal domain.</text>
</comment>
<evidence type="ECO:0000256" key="18">
    <source>
        <dbReference type="HAMAP-Rule" id="MF_01631"/>
    </source>
</evidence>